<sequence>MAKLSFLLFFTLSLLVLSASARNVASKKLTSSTLGLDNGVFKPTRNYTHVCDASRFADLGLDMKDFAFCDSSLSYEIRVKDLIDRMTLAEKVQQIGDTALGVARIGLPKYEWWSEALHGVSNVGQQGSVASFFDDVVPGATSFPTVILTTASFNESMWKTIGQGSVASFFDDVVPGATSFPTVILTAASFNESMWKTIGEVNLFNDCD</sequence>
<dbReference type="PANTHER" id="PTHR42721:SF11">
    <property type="entry name" value="BETA-D-XYLOSIDASE 5-RELATED"/>
    <property type="match status" value="1"/>
</dbReference>
<dbReference type="PANTHER" id="PTHR42721">
    <property type="entry name" value="SUGAR HYDROLASE-RELATED"/>
    <property type="match status" value="1"/>
</dbReference>
<dbReference type="Gene3D" id="3.20.20.300">
    <property type="entry name" value="Glycoside hydrolase, family 3, N-terminal domain"/>
    <property type="match status" value="1"/>
</dbReference>
<accession>A0ABC8R9B7</accession>
<feature type="signal peptide" evidence="2">
    <location>
        <begin position="1"/>
        <end position="21"/>
    </location>
</feature>
<dbReference type="SUPFAM" id="SSF51445">
    <property type="entry name" value="(Trans)glycosidases"/>
    <property type="match status" value="1"/>
</dbReference>
<protein>
    <submittedName>
        <fullName evidence="3">Uncharacterized protein</fullName>
    </submittedName>
</protein>
<dbReference type="GO" id="GO:0016787">
    <property type="term" value="F:hydrolase activity"/>
    <property type="evidence" value="ECO:0007669"/>
    <property type="project" value="UniProtKB-KW"/>
</dbReference>
<evidence type="ECO:0000256" key="1">
    <source>
        <dbReference type="ARBA" id="ARBA00022801"/>
    </source>
</evidence>
<gene>
    <name evidence="3" type="ORF">ILEXP_LOCUS6632</name>
</gene>
<dbReference type="Proteomes" id="UP001642360">
    <property type="component" value="Unassembled WGS sequence"/>
</dbReference>
<dbReference type="EMBL" id="CAUOFW020000948">
    <property type="protein sequence ID" value="CAK9139243.1"/>
    <property type="molecule type" value="Genomic_DNA"/>
</dbReference>
<evidence type="ECO:0000313" key="3">
    <source>
        <dbReference type="EMBL" id="CAK9139243.1"/>
    </source>
</evidence>
<feature type="chain" id="PRO_5044806318" evidence="2">
    <location>
        <begin position="22"/>
        <end position="208"/>
    </location>
</feature>
<comment type="caution">
    <text evidence="3">The sequence shown here is derived from an EMBL/GenBank/DDBJ whole genome shotgun (WGS) entry which is preliminary data.</text>
</comment>
<dbReference type="InterPro" id="IPR017853">
    <property type="entry name" value="GH"/>
</dbReference>
<evidence type="ECO:0000256" key="2">
    <source>
        <dbReference type="SAM" id="SignalP"/>
    </source>
</evidence>
<keyword evidence="2" id="KW-0732">Signal</keyword>
<dbReference type="InterPro" id="IPR044993">
    <property type="entry name" value="BXL"/>
</dbReference>
<name>A0ABC8R9B7_9AQUA</name>
<dbReference type="AlphaFoldDB" id="A0ABC8R9B7"/>
<keyword evidence="4" id="KW-1185">Reference proteome</keyword>
<evidence type="ECO:0000313" key="4">
    <source>
        <dbReference type="Proteomes" id="UP001642360"/>
    </source>
</evidence>
<organism evidence="3 4">
    <name type="scientific">Ilex paraguariensis</name>
    <name type="common">yerba mate</name>
    <dbReference type="NCBI Taxonomy" id="185542"/>
    <lineage>
        <taxon>Eukaryota</taxon>
        <taxon>Viridiplantae</taxon>
        <taxon>Streptophyta</taxon>
        <taxon>Embryophyta</taxon>
        <taxon>Tracheophyta</taxon>
        <taxon>Spermatophyta</taxon>
        <taxon>Magnoliopsida</taxon>
        <taxon>eudicotyledons</taxon>
        <taxon>Gunneridae</taxon>
        <taxon>Pentapetalae</taxon>
        <taxon>asterids</taxon>
        <taxon>campanulids</taxon>
        <taxon>Aquifoliales</taxon>
        <taxon>Aquifoliaceae</taxon>
        <taxon>Ilex</taxon>
    </lineage>
</organism>
<proteinExistence type="predicted"/>
<keyword evidence="1" id="KW-0378">Hydrolase</keyword>
<reference evidence="3 4" key="1">
    <citation type="submission" date="2024-02" db="EMBL/GenBank/DDBJ databases">
        <authorList>
            <person name="Vignale AGUSTIN F."/>
            <person name="Sosa J E."/>
            <person name="Modenutti C."/>
        </authorList>
    </citation>
    <scope>NUCLEOTIDE SEQUENCE [LARGE SCALE GENOMIC DNA]</scope>
</reference>
<dbReference type="InterPro" id="IPR036962">
    <property type="entry name" value="Glyco_hydro_3_N_sf"/>
</dbReference>